<evidence type="ECO:0000256" key="1">
    <source>
        <dbReference type="SAM" id="Phobius"/>
    </source>
</evidence>
<name>C9LAM8_BLAHA</name>
<keyword evidence="1" id="KW-0812">Transmembrane</keyword>
<evidence type="ECO:0000313" key="3">
    <source>
        <dbReference type="Proteomes" id="UP000003755"/>
    </source>
</evidence>
<keyword evidence="1" id="KW-1133">Transmembrane helix</keyword>
<feature type="transmembrane region" description="Helical" evidence="1">
    <location>
        <begin position="197"/>
        <end position="216"/>
    </location>
</feature>
<reference evidence="2" key="1">
    <citation type="submission" date="2009-09" db="EMBL/GenBank/DDBJ databases">
        <authorList>
            <person name="Weinstock G."/>
            <person name="Sodergren E."/>
            <person name="Clifton S."/>
            <person name="Fulton L."/>
            <person name="Fulton B."/>
            <person name="Courtney L."/>
            <person name="Fronick C."/>
            <person name="Harrison M."/>
            <person name="Strong C."/>
            <person name="Farmer C."/>
            <person name="Delahaunty K."/>
            <person name="Markovic C."/>
            <person name="Hall O."/>
            <person name="Minx P."/>
            <person name="Tomlinson C."/>
            <person name="Mitreva M."/>
            <person name="Nelson J."/>
            <person name="Hou S."/>
            <person name="Wollam A."/>
            <person name="Pepin K.H."/>
            <person name="Johnson M."/>
            <person name="Bhonagiri V."/>
            <person name="Nash W.E."/>
            <person name="Warren W."/>
            <person name="Chinwalla A."/>
            <person name="Mardis E.R."/>
            <person name="Wilson R.K."/>
        </authorList>
    </citation>
    <scope>NUCLEOTIDE SEQUENCE [LARGE SCALE GENOMIC DNA]</scope>
    <source>
        <strain evidence="2">DSM 20583</strain>
    </source>
</reference>
<sequence length="225" mass="26025">MEEEANMMKQDLKISLPVYKIGYSLAFIVILSCVHSVVYVNEIGPAIDGKMAVLTLVFCADTYLIEKQCRRREVFRLYSIKNQYHAILRRIMAQIGYLTAISILTYGMFYWQRPVILDEKRSEIFLFLLYCTVVFITIFFWSVLSVTVCNLLQSIWGGMGMLFLVWLFLVSKAGGELLGVWNPFSYEFCEFSELTEWKWAAGKIITAVCAMLLLLLQKKILEKRG</sequence>
<feature type="transmembrane region" description="Helical" evidence="1">
    <location>
        <begin position="151"/>
        <end position="169"/>
    </location>
</feature>
<feature type="transmembrane region" description="Helical" evidence="1">
    <location>
        <begin position="46"/>
        <end position="66"/>
    </location>
</feature>
<keyword evidence="1" id="KW-0472">Membrane</keyword>
<dbReference type="KEGG" id="bhan:CGC63_13305"/>
<comment type="caution">
    <text evidence="2">The sequence shown here is derived from an EMBL/GenBank/DDBJ whole genome shotgun (WGS) entry which is preliminary data.</text>
</comment>
<dbReference type="STRING" id="537007.BLAHAN_06481"/>
<protein>
    <recommendedName>
        <fullName evidence="4">ABC-2 family transporter protein</fullName>
    </recommendedName>
</protein>
<organism evidence="2 3">
    <name type="scientific">Blautia hansenii DSM 20583</name>
    <dbReference type="NCBI Taxonomy" id="537007"/>
    <lineage>
        <taxon>Bacteria</taxon>
        <taxon>Bacillati</taxon>
        <taxon>Bacillota</taxon>
        <taxon>Clostridia</taxon>
        <taxon>Lachnospirales</taxon>
        <taxon>Lachnospiraceae</taxon>
        <taxon>Blautia</taxon>
    </lineage>
</organism>
<dbReference type="HOGENOM" id="CLU_110253_0_0_9"/>
<evidence type="ECO:0008006" key="4">
    <source>
        <dbReference type="Google" id="ProtNLM"/>
    </source>
</evidence>
<evidence type="ECO:0000313" key="2">
    <source>
        <dbReference type="EMBL" id="EEX21026.1"/>
    </source>
</evidence>
<feature type="transmembrane region" description="Helical" evidence="1">
    <location>
        <begin position="124"/>
        <end position="144"/>
    </location>
</feature>
<dbReference type="eggNOG" id="ENOG50320Z4">
    <property type="taxonomic scope" value="Bacteria"/>
</dbReference>
<dbReference type="AlphaFoldDB" id="C9LAM8"/>
<dbReference type="EMBL" id="ABYU02000030">
    <property type="protein sequence ID" value="EEX21026.1"/>
    <property type="molecule type" value="Genomic_DNA"/>
</dbReference>
<dbReference type="Proteomes" id="UP000003755">
    <property type="component" value="Unassembled WGS sequence"/>
</dbReference>
<feature type="transmembrane region" description="Helical" evidence="1">
    <location>
        <begin position="87"/>
        <end position="112"/>
    </location>
</feature>
<keyword evidence="3" id="KW-1185">Reference proteome</keyword>
<accession>C9LAM8</accession>
<gene>
    <name evidence="2" type="ORF">BLAHAN_06481</name>
</gene>
<feature type="transmembrane region" description="Helical" evidence="1">
    <location>
        <begin position="21"/>
        <end position="40"/>
    </location>
</feature>
<proteinExistence type="predicted"/>